<evidence type="ECO:0000256" key="1">
    <source>
        <dbReference type="ARBA" id="ARBA00004141"/>
    </source>
</evidence>
<feature type="region of interest" description="Disordered" evidence="6">
    <location>
        <begin position="1"/>
        <end position="32"/>
    </location>
</feature>
<accession>A0ABR0SSJ4</accession>
<dbReference type="Proteomes" id="UP001338125">
    <property type="component" value="Unassembled WGS sequence"/>
</dbReference>
<dbReference type="InterPro" id="IPR002293">
    <property type="entry name" value="AA/rel_permease1"/>
</dbReference>
<evidence type="ECO:0000313" key="8">
    <source>
        <dbReference type="EMBL" id="KAK5995127.1"/>
    </source>
</evidence>
<dbReference type="PANTHER" id="PTHR11785:SF532">
    <property type="entry name" value="TRANSPORTER, PUTATIVE (EUROFUNG)-RELATED"/>
    <property type="match status" value="1"/>
</dbReference>
<dbReference type="EMBL" id="JAVFKD010000004">
    <property type="protein sequence ID" value="KAK5995127.1"/>
    <property type="molecule type" value="Genomic_DNA"/>
</dbReference>
<evidence type="ECO:0000256" key="4">
    <source>
        <dbReference type="ARBA" id="ARBA00023136"/>
    </source>
</evidence>
<feature type="transmembrane region" description="Helical" evidence="7">
    <location>
        <begin position="438"/>
        <end position="456"/>
    </location>
</feature>
<keyword evidence="9" id="KW-1185">Reference proteome</keyword>
<feature type="transmembrane region" description="Helical" evidence="7">
    <location>
        <begin position="109"/>
        <end position="129"/>
    </location>
</feature>
<keyword evidence="2 7" id="KW-0812">Transmembrane</keyword>
<sequence length="931" mass="104195">MAGPDDDGEQHPLLGSSSRLPSPSAQETQNNSNKYLTISSAEEAETAPHDVHVSRSIEDDVLPETSILGRTLSWQSAYILVISRVIGSGIFAAPGAILKSVGSPGLSLLLWVAGAVIAACGLIISLEYGCMLPRSGGTKVYLEFTYRHPRFLASTQFAINAVLLNFTATNCIIFSQYVIFAFGWDQGSDWLRKGLAVALLTSITTIHAVTPKVGVQLQDFVGWFKVGIVGFMVLAGLYVVIFRPSADTSQHASRLRWDNAWEDSVWNWGIISKALFKVFYSYGGLDNVANVMNEVKDPVRTLRSVALTALVTSCAMYTLVNLAYFLVVPIEEIKNSGELISALFFERVFGQHLGKTILPLAVALSAAGNVSVVAFACARIKQEIARQGFLPFSDTLSSTKPFGSPLGGLMVNYIPSFLVIVLPPTSEIYSFILEVEGYPSQAFTLAVGVGLIWLRYKRPDLKRPFKAWIPAVVFRIALSVALLAAPFFPPKEKKAGGMFYATYAIVGLGTIVIGLIYWYVWTILIPKWKGYTLEEKSEVLDDGTTITKLVHNEIWRGISLDDVPELFVEIQFNNDRIPPRVNQDNRDSIKSHLLNFLTPFFNNGSSSSPDPQLRGLHLPLQHQSQLNQLATTKTAAAPQKLPKHDVQTTLNYYKENEDGSPPHPTYVDRPETYDRPLETHPVTVRDVSGEEDKYTLDGNGFKYHRHTSREKDFVDDEQIKAQYYPEVEQLLKDVYNPPQLTQKPHRQNRRLPHLHLRPHHPPPILPLHRPQQRNPLRPLRGPVQRVHIDQSYTAAISRVPHHLPDDAEELLKGRVQIINVWRPIRKVLRDPLAIAEAGSVQESDLVPISLIYPNRRGETYSVRHNPSHRWFFKHGLTPEEVLFIKCFDTKTDGRARRVPHTAFVDPTSAEDAPSRESIEVRALVFHPDDTE</sequence>
<feature type="transmembrane region" description="Helical" evidence="7">
    <location>
        <begin position="500"/>
        <end position="520"/>
    </location>
</feature>
<comment type="subcellular location">
    <subcellularLocation>
        <location evidence="1">Membrane</location>
        <topology evidence="1">Multi-pass membrane protein</topology>
    </subcellularLocation>
</comment>
<proteinExistence type="inferred from homology"/>
<feature type="transmembrane region" description="Helical" evidence="7">
    <location>
        <begin position="222"/>
        <end position="245"/>
    </location>
</feature>
<gene>
    <name evidence="8" type="ORF">PT974_03521</name>
</gene>
<comment type="similarity">
    <text evidence="5">Belongs to the asaB hydroxylase/desaturase family.</text>
</comment>
<dbReference type="Gene3D" id="1.20.1740.10">
    <property type="entry name" value="Amino acid/polyamine transporter I"/>
    <property type="match status" value="1"/>
</dbReference>
<comment type="caution">
    <text evidence="8">The sequence shown here is derived from an EMBL/GenBank/DDBJ whole genome shotgun (WGS) entry which is preliminary data.</text>
</comment>
<organism evidence="8 9">
    <name type="scientific">Cladobotryum mycophilum</name>
    <dbReference type="NCBI Taxonomy" id="491253"/>
    <lineage>
        <taxon>Eukaryota</taxon>
        <taxon>Fungi</taxon>
        <taxon>Dikarya</taxon>
        <taxon>Ascomycota</taxon>
        <taxon>Pezizomycotina</taxon>
        <taxon>Sordariomycetes</taxon>
        <taxon>Hypocreomycetidae</taxon>
        <taxon>Hypocreales</taxon>
        <taxon>Hypocreaceae</taxon>
        <taxon>Cladobotryum</taxon>
    </lineage>
</organism>
<evidence type="ECO:0000256" key="2">
    <source>
        <dbReference type="ARBA" id="ARBA00022692"/>
    </source>
</evidence>
<dbReference type="InterPro" id="IPR050598">
    <property type="entry name" value="AminoAcid_Transporter"/>
</dbReference>
<feature type="transmembrane region" description="Helical" evidence="7">
    <location>
        <begin position="357"/>
        <end position="378"/>
    </location>
</feature>
<dbReference type="InterPro" id="IPR044053">
    <property type="entry name" value="AsaB-like"/>
</dbReference>
<keyword evidence="3 7" id="KW-1133">Transmembrane helix</keyword>
<feature type="transmembrane region" description="Helical" evidence="7">
    <location>
        <begin position="305"/>
        <end position="327"/>
    </location>
</feature>
<evidence type="ECO:0000256" key="5">
    <source>
        <dbReference type="ARBA" id="ARBA00023604"/>
    </source>
</evidence>
<dbReference type="NCBIfam" id="NF041278">
    <property type="entry name" value="CmcJ_NvfI_EfuI"/>
    <property type="match status" value="1"/>
</dbReference>
<feature type="transmembrane region" description="Helical" evidence="7">
    <location>
        <begin position="77"/>
        <end position="97"/>
    </location>
</feature>
<reference evidence="8 9" key="1">
    <citation type="submission" date="2024-01" db="EMBL/GenBank/DDBJ databases">
        <title>Complete genome of Cladobotryum mycophilum ATHUM6906.</title>
        <authorList>
            <person name="Christinaki A.C."/>
            <person name="Myridakis A.I."/>
            <person name="Kouvelis V.N."/>
        </authorList>
    </citation>
    <scope>NUCLEOTIDE SEQUENCE [LARGE SCALE GENOMIC DNA]</scope>
    <source>
        <strain evidence="8 9">ATHUM6906</strain>
    </source>
</reference>
<evidence type="ECO:0000256" key="3">
    <source>
        <dbReference type="ARBA" id="ARBA00022989"/>
    </source>
</evidence>
<feature type="transmembrane region" description="Helical" evidence="7">
    <location>
        <begin position="468"/>
        <end position="488"/>
    </location>
</feature>
<feature type="transmembrane region" description="Helical" evidence="7">
    <location>
        <begin position="410"/>
        <end position="432"/>
    </location>
</feature>
<evidence type="ECO:0000256" key="7">
    <source>
        <dbReference type="SAM" id="Phobius"/>
    </source>
</evidence>
<protein>
    <submittedName>
        <fullName evidence="8">Low-affinity methionine permease</fullName>
    </submittedName>
</protein>
<keyword evidence="4 7" id="KW-0472">Membrane</keyword>
<feature type="compositionally biased region" description="Low complexity" evidence="6">
    <location>
        <begin position="12"/>
        <end position="24"/>
    </location>
</feature>
<evidence type="ECO:0000313" key="9">
    <source>
        <dbReference type="Proteomes" id="UP001338125"/>
    </source>
</evidence>
<dbReference type="PANTHER" id="PTHR11785">
    <property type="entry name" value="AMINO ACID TRANSPORTER"/>
    <property type="match status" value="1"/>
</dbReference>
<feature type="transmembrane region" description="Helical" evidence="7">
    <location>
        <begin position="157"/>
        <end position="184"/>
    </location>
</feature>
<dbReference type="Pfam" id="PF13520">
    <property type="entry name" value="AA_permease_2"/>
    <property type="match status" value="1"/>
</dbReference>
<name>A0ABR0SSJ4_9HYPO</name>
<evidence type="ECO:0000256" key="6">
    <source>
        <dbReference type="SAM" id="MobiDB-lite"/>
    </source>
</evidence>